<comment type="caution">
    <text evidence="7">The sequence shown here is derived from an EMBL/GenBank/DDBJ whole genome shotgun (WGS) entry which is preliminary data.</text>
</comment>
<dbReference type="Gene3D" id="3.40.50.150">
    <property type="entry name" value="Vaccinia Virus protein VP39"/>
    <property type="match status" value="1"/>
</dbReference>
<dbReference type="InterPro" id="IPR010071">
    <property type="entry name" value="AA_adenyl_dom"/>
</dbReference>
<keyword evidence="8" id="KW-1185">Reference proteome</keyword>
<keyword evidence="3" id="KW-0596">Phosphopantetheine</keyword>
<comment type="similarity">
    <text evidence="2">Belongs to the ATP-dependent AMP-binding enzyme family.</text>
</comment>
<dbReference type="InterPro" id="IPR006162">
    <property type="entry name" value="Ppantetheine_attach_site"/>
</dbReference>
<dbReference type="PROSITE" id="PS00455">
    <property type="entry name" value="AMP_BINDING"/>
    <property type="match status" value="3"/>
</dbReference>
<feature type="domain" description="Carrier" evidence="6">
    <location>
        <begin position="1082"/>
        <end position="1157"/>
    </location>
</feature>
<dbReference type="Gene3D" id="3.30.300.30">
    <property type="match status" value="3"/>
</dbReference>
<evidence type="ECO:0000256" key="4">
    <source>
        <dbReference type="ARBA" id="ARBA00022553"/>
    </source>
</evidence>
<dbReference type="InterPro" id="IPR045851">
    <property type="entry name" value="AMP-bd_C_sf"/>
</dbReference>
<dbReference type="Gene3D" id="3.30.559.10">
    <property type="entry name" value="Chloramphenicol acetyltransferase-like domain"/>
    <property type="match status" value="2"/>
</dbReference>
<dbReference type="NCBIfam" id="TIGR01733">
    <property type="entry name" value="AA-adenyl-dom"/>
    <property type="match status" value="1"/>
</dbReference>
<organism evidence="7 8">
    <name type="scientific">Myxococcus llanfairpwllgwyngyllgogerychwyrndrobwllllantysiliogogogochensis</name>
    <dbReference type="NCBI Taxonomy" id="2590453"/>
    <lineage>
        <taxon>Bacteria</taxon>
        <taxon>Pseudomonadati</taxon>
        <taxon>Myxococcota</taxon>
        <taxon>Myxococcia</taxon>
        <taxon>Myxococcales</taxon>
        <taxon>Cystobacterineae</taxon>
        <taxon>Myxococcaceae</taxon>
        <taxon>Myxococcus</taxon>
    </lineage>
</organism>
<proteinExistence type="inferred from homology"/>
<dbReference type="GO" id="GO:0031177">
    <property type="term" value="F:phosphopantetheine binding"/>
    <property type="evidence" value="ECO:0007669"/>
    <property type="project" value="InterPro"/>
</dbReference>
<dbReference type="InterPro" id="IPR001242">
    <property type="entry name" value="Condensation_dom"/>
</dbReference>
<keyword evidence="4" id="KW-0597">Phosphoprotein</keyword>
<dbReference type="CDD" id="cd02440">
    <property type="entry name" value="AdoMet_MTases"/>
    <property type="match status" value="1"/>
</dbReference>
<dbReference type="GO" id="GO:0047527">
    <property type="term" value="F:2,3-dihydroxybenzoate-serine ligase activity"/>
    <property type="evidence" value="ECO:0007669"/>
    <property type="project" value="TreeGrafter"/>
</dbReference>
<dbReference type="InterPro" id="IPR023213">
    <property type="entry name" value="CAT-like_dom_sf"/>
</dbReference>
<dbReference type="Gene3D" id="3.40.50.980">
    <property type="match status" value="2"/>
</dbReference>
<dbReference type="SUPFAM" id="SSF53335">
    <property type="entry name" value="S-adenosyl-L-methionine-dependent methyltransferases"/>
    <property type="match status" value="1"/>
</dbReference>
<dbReference type="GO" id="GO:0009403">
    <property type="term" value="P:toxin biosynthetic process"/>
    <property type="evidence" value="ECO:0007669"/>
    <property type="project" value="UniProtKB-ARBA"/>
</dbReference>
<dbReference type="Pfam" id="PF08242">
    <property type="entry name" value="Methyltransf_12"/>
    <property type="match status" value="1"/>
</dbReference>
<dbReference type="RefSeq" id="WP_141643224.1">
    <property type="nucleotide sequence ID" value="NZ_VIFM01000051.1"/>
</dbReference>
<dbReference type="InterPro" id="IPR042099">
    <property type="entry name" value="ANL_N_sf"/>
</dbReference>
<dbReference type="GO" id="GO:0005829">
    <property type="term" value="C:cytosol"/>
    <property type="evidence" value="ECO:0007669"/>
    <property type="project" value="TreeGrafter"/>
</dbReference>
<dbReference type="FunFam" id="3.40.50.980:FF:000001">
    <property type="entry name" value="Non-ribosomal peptide synthetase"/>
    <property type="match status" value="1"/>
</dbReference>
<dbReference type="GO" id="GO:0043041">
    <property type="term" value="P:amino acid activation for nonribosomal peptide biosynthetic process"/>
    <property type="evidence" value="ECO:0007669"/>
    <property type="project" value="TreeGrafter"/>
</dbReference>
<dbReference type="Gene3D" id="1.10.1200.10">
    <property type="entry name" value="ACP-like"/>
    <property type="match status" value="2"/>
</dbReference>
<dbReference type="OrthoDB" id="9757540at2"/>
<comment type="cofactor">
    <cofactor evidence="1">
        <name>pantetheine 4'-phosphate</name>
        <dbReference type="ChEBI" id="CHEBI:47942"/>
    </cofactor>
</comment>
<dbReference type="CDD" id="cd19531">
    <property type="entry name" value="LCL_NRPS-like"/>
    <property type="match status" value="2"/>
</dbReference>
<dbReference type="GO" id="GO:0009239">
    <property type="term" value="P:enterobactin biosynthetic process"/>
    <property type="evidence" value="ECO:0007669"/>
    <property type="project" value="TreeGrafter"/>
</dbReference>
<protein>
    <submittedName>
        <fullName evidence="7">Amino acid adenylation domain-containing protein</fullName>
    </submittedName>
</protein>
<dbReference type="PANTHER" id="PTHR45527">
    <property type="entry name" value="NONRIBOSOMAL PEPTIDE SYNTHETASE"/>
    <property type="match status" value="1"/>
</dbReference>
<feature type="non-terminal residue" evidence="7">
    <location>
        <position position="2959"/>
    </location>
</feature>
<evidence type="ECO:0000313" key="8">
    <source>
        <dbReference type="Proteomes" id="UP000315369"/>
    </source>
</evidence>
<dbReference type="PROSITE" id="PS50075">
    <property type="entry name" value="CARRIER"/>
    <property type="match status" value="2"/>
</dbReference>
<dbReference type="SUPFAM" id="SSF52777">
    <property type="entry name" value="CoA-dependent acyltransferases"/>
    <property type="match status" value="4"/>
</dbReference>
<dbReference type="InterPro" id="IPR029063">
    <property type="entry name" value="SAM-dependent_MTases_sf"/>
</dbReference>
<dbReference type="FunFam" id="1.10.1200.10:FF:000005">
    <property type="entry name" value="Nonribosomal peptide synthetase 1"/>
    <property type="match status" value="1"/>
</dbReference>
<dbReference type="SUPFAM" id="SSF56801">
    <property type="entry name" value="Acetyl-CoA synthetase-like"/>
    <property type="match status" value="3"/>
</dbReference>
<name>A0A540X1M5_9BACT</name>
<dbReference type="Gene3D" id="3.30.559.30">
    <property type="entry name" value="Nonribosomal peptide synthetase, condensation domain"/>
    <property type="match status" value="2"/>
</dbReference>
<dbReference type="SUPFAM" id="SSF47336">
    <property type="entry name" value="ACP-like"/>
    <property type="match status" value="2"/>
</dbReference>
<dbReference type="InterPro" id="IPR009081">
    <property type="entry name" value="PP-bd_ACP"/>
</dbReference>
<dbReference type="Pfam" id="PF13193">
    <property type="entry name" value="AMP-binding_C"/>
    <property type="match status" value="1"/>
</dbReference>
<dbReference type="Pfam" id="PF00501">
    <property type="entry name" value="AMP-binding"/>
    <property type="match status" value="3"/>
</dbReference>
<evidence type="ECO:0000259" key="6">
    <source>
        <dbReference type="PROSITE" id="PS50075"/>
    </source>
</evidence>
<dbReference type="InterPro" id="IPR013217">
    <property type="entry name" value="Methyltransf_12"/>
</dbReference>
<reference evidence="7 8" key="1">
    <citation type="submission" date="2019-06" db="EMBL/GenBank/DDBJ databases">
        <authorList>
            <person name="Livingstone P."/>
            <person name="Whitworth D."/>
        </authorList>
    </citation>
    <scope>NUCLEOTIDE SEQUENCE [LARGE SCALE GENOMIC DNA]</scope>
    <source>
        <strain evidence="7 8">AM401</strain>
    </source>
</reference>
<dbReference type="GO" id="GO:0009366">
    <property type="term" value="C:enterobactin synthetase complex"/>
    <property type="evidence" value="ECO:0007669"/>
    <property type="project" value="TreeGrafter"/>
</dbReference>
<evidence type="ECO:0000313" key="7">
    <source>
        <dbReference type="EMBL" id="TQF15120.1"/>
    </source>
</evidence>
<dbReference type="InterPro" id="IPR020806">
    <property type="entry name" value="PKS_PP-bd"/>
</dbReference>
<dbReference type="Gene3D" id="3.40.50.12780">
    <property type="entry name" value="N-terminal domain of ligase-like"/>
    <property type="match status" value="2"/>
</dbReference>
<dbReference type="SMART" id="SM00823">
    <property type="entry name" value="PKS_PP"/>
    <property type="match status" value="2"/>
</dbReference>
<dbReference type="FunFam" id="3.30.300.30:FF:000010">
    <property type="entry name" value="Enterobactin synthetase component F"/>
    <property type="match status" value="1"/>
</dbReference>
<accession>A0A540X1M5</accession>
<dbReference type="Proteomes" id="UP000315369">
    <property type="component" value="Unassembled WGS sequence"/>
</dbReference>
<dbReference type="InterPro" id="IPR020845">
    <property type="entry name" value="AMP-binding_CS"/>
</dbReference>
<dbReference type="FunFam" id="3.30.559.10:FF:000012">
    <property type="entry name" value="Non-ribosomal peptide synthetase"/>
    <property type="match status" value="1"/>
</dbReference>
<evidence type="ECO:0000256" key="2">
    <source>
        <dbReference type="ARBA" id="ARBA00006432"/>
    </source>
</evidence>
<evidence type="ECO:0000256" key="5">
    <source>
        <dbReference type="ARBA" id="ARBA00022737"/>
    </source>
</evidence>
<dbReference type="InterPro" id="IPR000873">
    <property type="entry name" value="AMP-dep_synth/lig_dom"/>
</dbReference>
<keyword evidence="5" id="KW-0677">Repeat</keyword>
<dbReference type="EMBL" id="VIFM01000051">
    <property type="protein sequence ID" value="TQF15120.1"/>
    <property type="molecule type" value="Genomic_DNA"/>
</dbReference>
<dbReference type="PANTHER" id="PTHR45527:SF1">
    <property type="entry name" value="FATTY ACID SYNTHASE"/>
    <property type="match status" value="1"/>
</dbReference>
<dbReference type="Pfam" id="PF00668">
    <property type="entry name" value="Condensation"/>
    <property type="match status" value="2"/>
</dbReference>
<dbReference type="InterPro" id="IPR036736">
    <property type="entry name" value="ACP-like_sf"/>
</dbReference>
<dbReference type="InterPro" id="IPR025110">
    <property type="entry name" value="AMP-bd_C"/>
</dbReference>
<gene>
    <name evidence="7" type="ORF">FJV41_15335</name>
</gene>
<feature type="domain" description="Carrier" evidence="6">
    <location>
        <begin position="2128"/>
        <end position="2203"/>
    </location>
</feature>
<sequence>MTVTLRDGALDGRLAAFVREHGTGEETVLLAAWLATLATARPEHASRCLVEGPSRSVLVACPPVTREAFVDLVVRVHRALRRGSASPAQDPASVARVRLVPMGGEVTTTVPSGAIPELVIRRTGEGLALEGRGDGGASLARSARAVLDAALKDPMRDWARLPLLDAQMLEALKHATRGEVPAEGVGEDCLTAFSAVVAAHPEAVALADGESAWTYAEVDGAVRRLGYALWQQGVLGQVVGVLVEDPLDLVVAPLAVLAAGGTFAMLDARVPAQRTASLLETVRASLVVTRGALLPEDLAPRVRRLALETVDPERPALRGPLFAEPLLPACLSLTSGTTGTPRAAMVTRGGLLWLAHAMHRVAGGGQCALHVGSVAFDAFLYNLSLTLFRGGTLVFAGAHVDPAVMVETARRWRVDHICAVPSILRLVDAEALCDDRWPVVMSVGEACPPELAERFVGRARFVNAYGPTETTVCSHMHVVDDVEELGTQVPIGLPLAGVTGVVVDAWVRPLPSGVEGELLIGGVGVGLGYHLAPAETAERFVPDPLGPPGSRAFRSGDRAVLLADGRVLLRGRADRQVKVRGARVDLGEVDGVLGRHTSVAEVCTAARATSGGETRLVTYAVDRREYRRPELERERVDRWLLAFEQALKSEPRPDEEFAGWSSAVTGEAMPREVMREWLAATCARILERRPRRVLEIGCGTGAILEHVAPVCEEYWATDVSPVSLETAAARARRVGAAGRTRLLLRKAEEGGYAEGRFDVVVVNSVVQYFPSAAYLVDVLRHAVAATRPGGVVYVGDVRHLGLHADFQRHVALSRAAGQTSLEDLERQASRAAQLEEELLVDPRFFQVLARELPRLSGVRLLVRGGATANELNQFRYDAVLHVGAPGETVPLLEVSWEPGQGLEHWLSTGTLPLRVVGIPNARLVTVLERTSVLAQGARAERTVEELRGVSPRRREAVDPEHLLAEAAALGLTAECRLRVEDVVCFDLVLGLPQSPLAPDAPVLLPVTLEQWTHEPLRAERAEALVRDLTSFSASELAPWMRPSDVRVVPELPRTSSGKVNLTALSAWEPARDEDGPAPATPSGGGTVGTLLRGIWEDLLERRLPDESASFFGLGGHSLMAVRLMARINAALQVHLPVSALFETPIFRDMAARIERLRSEGAGADALVVERAPEAEHYPMSTAQARVWFLEQLLPGKATYHIPIALRLRGPLDVGALRRALHSLVERHEPLRARFGAVGGRPVQWFDVRRPVELPLLPFEEMSAEELEDWIRAYSQRPFSLAEGPCVRAALLGLGELEHVLVIVFHHLVADGWSMRVLTSDLTALYGAAVSGEASPLRPLELQYRDYAVAQQQWVDSPGMRTQLDQWLDTLRGQQPVETLASRPRPSRRSGAGDVVLSQLSAPLVEKLRRLARSQDCTLFMVLLGGFAALVSRHSRDHDLTLGTPVSNRVDPKLDALVGFFTNTLALRVQVDVTRSGVELLRRVREASVAAFDRQAVPFDRIVEKLKPVRDLSTTPIFQLWFAFLELQLMESEHQGLKLESLAVRTAAAEFDLSLSITLEGARLCCSFSYATDLFEREEVESLARRYERLLEGLAEDASVTVAALPLLTPAEQRALVSLGAGASAGRYESVDRRLAGHARTRPDSVAISDAGAAWSYARVEAEASAIAQALRSAVGLGGRIGILMGPSARTVVTVLGALRAGVTFVLLDPSYPMERHRFMVEDAGLGLIVSDVDDARDRVGPAVETVSVEHLLAQAGDAVVEAGLLPDELPAYLCYTSGSTGRPKGVMVPRGALTQLLGAMASRVGATVSTRMLANTALSFDIALLELLLPTFVGGCVVVATRGPRLDGERLNALLRDERVNLVQGTPSTWRLLLAAGFVGGEDLTLLCGGEALEGELAATLRRHCGRLFNVYGPTETTIWSTFHEAEALGSGREPIGRPLPGTRCKVLDATWRPVPPGALGELYIGGVGVAQGYTGRPMETAMCFVPDPDGPAGSRMYATGDLVRMGLDGTLGFHGREDAQVKVRGHRIELAEVEAALKQVTGARDGVVVVREDVPGDKRLVGYVVADTLPDLVEVKALLRTKLPEYMVPSVLVRLESLPLTPNAKVDRKALPAPESVDATESASYMAPRTPTEQVLVGLWESLLGQRRVGIRDDFFQLGGHSLLATQVASRVHAMFGVSLALRSIFESATVETLAVLVEQALRSEQGALPPPLRPVSRSEPLPLSYSQQRLWFLDQLQAGLDTYNLPAALRIEGPLVVEVLERSFSTLVRRHESLRTTFRADAGGPVQVITEGAEWVLQREDVSGLPEAEREGAVKQCIAEEARRPFDLESGPLLRTVLVKLSEREHVLVLVMHHIVSDGWSMGVLVREVGALYEAYAKGQLSPLSELPVQYADYAVWQREWLQGAELERQLTYWRNQLKGAPRALELPTDRPRPATQTYRGGFVKALWGSALWRSVEGLGRREGATPFMVLLAAYQTVLGRYAGQEDVCVGAPIAGRTRTETEGLIGCFVNTLVLRGRVKREETFAGLVKQVRETTLGAYAHQDVPFEKLVEELQPERDLSRSPLFQVTLTLQNTPVTELRQEGLMLKGMPAEGTTSKFDLSLVVEEAEDGVAVVANYNSDLFERRTVEVMVEHLRVLLEAGVARPEARLWTLPMQGEEARRVLVEEWSGRRVEYPREASLASLFEAQVRRSPDAVAVEYEGERLSYGELNRRANQLAHHLRGMGVGPEVKVGLCVERSLELVVSVLGILKAGGAYVPLDASYPLERLGWMKREAGVAVLVAQERLADEVAEGGEAVVCVDTEWEGIARQPESNPSPVVGGENLAYVIFTSGSTGKPKGVGVPQRAVTRLVVGTSYAHFGAEEVWLQLAPVSFDASTLEIWGALLHGGKLVVYPAGTPSLEELGSALRKSGVTSLWLTAALYEQMQARQSDALGGVRQVLAGGDVLPAGRVRERLAG</sequence>
<evidence type="ECO:0000256" key="1">
    <source>
        <dbReference type="ARBA" id="ARBA00001957"/>
    </source>
</evidence>
<dbReference type="PROSITE" id="PS00012">
    <property type="entry name" value="PHOSPHOPANTETHEINE"/>
    <property type="match status" value="1"/>
</dbReference>
<dbReference type="Pfam" id="PF00550">
    <property type="entry name" value="PP-binding"/>
    <property type="match status" value="2"/>
</dbReference>
<evidence type="ECO:0000256" key="3">
    <source>
        <dbReference type="ARBA" id="ARBA00022450"/>
    </source>
</evidence>